<dbReference type="PANTHER" id="PTHR43273">
    <property type="entry name" value="ANAEROBIC SULFATASE-MATURATING ENZYME HOMOLOG ASLB-RELATED"/>
    <property type="match status" value="1"/>
</dbReference>
<dbReference type="GO" id="GO:0046872">
    <property type="term" value="F:metal ion binding"/>
    <property type="evidence" value="ECO:0007669"/>
    <property type="project" value="UniProtKB-KW"/>
</dbReference>
<dbReference type="AlphaFoldDB" id="A0A7X6DIY8"/>
<accession>A0A7X6DIY8</accession>
<dbReference type="NCBIfam" id="TIGR03942">
    <property type="entry name" value="sulfatase_rSAM"/>
    <property type="match status" value="1"/>
</dbReference>
<dbReference type="NCBIfam" id="TIGR04085">
    <property type="entry name" value="rSAM_more_4Fe4S"/>
    <property type="match status" value="1"/>
</dbReference>
<keyword evidence="4" id="KW-0479">Metal-binding</keyword>
<comment type="similarity">
    <text evidence="7">Belongs to the radical SAM superfamily. Anaerobic sulfatase-maturating enzyme family.</text>
</comment>
<keyword evidence="2" id="KW-0004">4Fe-4S</keyword>
<dbReference type="Pfam" id="PF13186">
    <property type="entry name" value="SPASM"/>
    <property type="match status" value="1"/>
</dbReference>
<evidence type="ECO:0000313" key="9">
    <source>
        <dbReference type="EMBL" id="NKE68039.1"/>
    </source>
</evidence>
<feature type="domain" description="Radical SAM core" evidence="8">
    <location>
        <begin position="11"/>
        <end position="241"/>
    </location>
</feature>
<dbReference type="PROSITE" id="PS51918">
    <property type="entry name" value="RADICAL_SAM"/>
    <property type="match status" value="1"/>
</dbReference>
<dbReference type="CDD" id="cd21120">
    <property type="entry name" value="SPASM_anSME"/>
    <property type="match status" value="1"/>
</dbReference>
<dbReference type="GO" id="GO:0051539">
    <property type="term" value="F:4 iron, 4 sulfur cluster binding"/>
    <property type="evidence" value="ECO:0007669"/>
    <property type="project" value="UniProtKB-KW"/>
</dbReference>
<dbReference type="GO" id="GO:0016491">
    <property type="term" value="F:oxidoreductase activity"/>
    <property type="evidence" value="ECO:0007669"/>
    <property type="project" value="InterPro"/>
</dbReference>
<evidence type="ECO:0000256" key="4">
    <source>
        <dbReference type="ARBA" id="ARBA00022723"/>
    </source>
</evidence>
<dbReference type="SFLD" id="SFLDG01386">
    <property type="entry name" value="main_SPASM_domain-containing"/>
    <property type="match status" value="1"/>
</dbReference>
<dbReference type="EMBL" id="VTOX01000008">
    <property type="protein sequence ID" value="NKE68039.1"/>
    <property type="molecule type" value="Genomic_DNA"/>
</dbReference>
<evidence type="ECO:0000256" key="1">
    <source>
        <dbReference type="ARBA" id="ARBA00001966"/>
    </source>
</evidence>
<gene>
    <name evidence="9" type="ORF">RAMLITH_19635</name>
</gene>
<proteinExistence type="inferred from homology"/>
<evidence type="ECO:0000256" key="2">
    <source>
        <dbReference type="ARBA" id="ARBA00022485"/>
    </source>
</evidence>
<dbReference type="CDD" id="cd01335">
    <property type="entry name" value="Radical_SAM"/>
    <property type="match status" value="1"/>
</dbReference>
<sequence length="393" mass="43521">MVSRSPEPGAPAGPHPFHVMAKPAGPACNLRCDYCFYLAKDKLFPPRQPRRMNDATLEAFVRQYIEAQPGDRVVFSWQGGEPTLLGVEYYRRALALQRRHGRGRRIENTLQTNGTLLDDEWGRFLQGNGFLVGISIDGPPALHDRSRLDAKQRPSSARVLRGLQVLQRHGVPFNTLTCVSAANAGSPLEVYRYLKEIGSRHLQFIPVVEQAPGRPGAVTPQSVTGEQWGRFLTAIFDEWVRSDVGEVYVDMFELSLAKWVGVPGGVCVHAENCGDALAIEHDGSVYSCDHYVDPEHRVGSIHERSLAQLAVGAQQTKFGQDKSHRLPDACYACPVLFACNGGCPKHRFAGPDGAHNHLCEGYRAYFTHVDASMQQMADLYRRGQSPAQVMSML</sequence>
<reference evidence="9 10" key="1">
    <citation type="journal article" date="2020" name="Nature">
        <title>Bacterial chemolithoautotrophy via manganese oxidation.</title>
        <authorList>
            <person name="Yu H."/>
            <person name="Leadbetter J.R."/>
        </authorList>
    </citation>
    <scope>NUCLEOTIDE SEQUENCE [LARGE SCALE GENOMIC DNA]</scope>
    <source>
        <strain evidence="9 10">RBP-1</strain>
    </source>
</reference>
<dbReference type="SFLD" id="SFLDG01072">
    <property type="entry name" value="dehydrogenase_like"/>
    <property type="match status" value="1"/>
</dbReference>
<dbReference type="InterPro" id="IPR007197">
    <property type="entry name" value="rSAM"/>
</dbReference>
<keyword evidence="6" id="KW-0411">Iron-sulfur</keyword>
<protein>
    <submittedName>
        <fullName evidence="9">Anaerobic sulfatase maturase</fullName>
    </submittedName>
</protein>
<keyword evidence="10" id="KW-1185">Reference proteome</keyword>
<dbReference type="PANTHER" id="PTHR43273:SF3">
    <property type="entry name" value="ANAEROBIC SULFATASE-MATURATING ENZYME HOMOLOG ASLB-RELATED"/>
    <property type="match status" value="1"/>
</dbReference>
<evidence type="ECO:0000256" key="5">
    <source>
        <dbReference type="ARBA" id="ARBA00023004"/>
    </source>
</evidence>
<keyword evidence="3" id="KW-0949">S-adenosyl-L-methionine</keyword>
<dbReference type="Pfam" id="PF04055">
    <property type="entry name" value="Radical_SAM"/>
    <property type="match status" value="1"/>
</dbReference>
<dbReference type="SFLD" id="SFLDG01067">
    <property type="entry name" value="SPASM/twitch_domain_containing"/>
    <property type="match status" value="1"/>
</dbReference>
<comment type="caution">
    <text evidence="9">The sequence shown here is derived from an EMBL/GenBank/DDBJ whole genome shotgun (WGS) entry which is preliminary data.</text>
</comment>
<dbReference type="InterPro" id="IPR013785">
    <property type="entry name" value="Aldolase_TIM"/>
</dbReference>
<dbReference type="Gene3D" id="3.20.20.70">
    <property type="entry name" value="Aldolase class I"/>
    <property type="match status" value="1"/>
</dbReference>
<dbReference type="SFLD" id="SFLDG01384">
    <property type="entry name" value="thioether_bond_formation_requi"/>
    <property type="match status" value="1"/>
</dbReference>
<dbReference type="SFLD" id="SFLDF00285">
    <property type="entry name" value="anaerobic_Ser-type_sulfatase-m"/>
    <property type="match status" value="1"/>
</dbReference>
<dbReference type="InterPro" id="IPR023885">
    <property type="entry name" value="4Fe4S-binding_SPASM_dom"/>
</dbReference>
<comment type="cofactor">
    <cofactor evidence="1">
        <name>[4Fe-4S] cluster</name>
        <dbReference type="ChEBI" id="CHEBI:49883"/>
    </cofactor>
</comment>
<dbReference type="InterPro" id="IPR058240">
    <property type="entry name" value="rSAM_sf"/>
</dbReference>
<dbReference type="RefSeq" id="WP_168109164.1">
    <property type="nucleotide sequence ID" value="NZ_VTOX01000008.1"/>
</dbReference>
<evidence type="ECO:0000259" key="8">
    <source>
        <dbReference type="PROSITE" id="PS51918"/>
    </source>
</evidence>
<dbReference type="InterPro" id="IPR034491">
    <property type="entry name" value="Anaerob_Ser_sulfatase-maturase"/>
</dbReference>
<organism evidence="9 10">
    <name type="scientific">Ramlibacter lithotrophicus</name>
    <dbReference type="NCBI Taxonomy" id="2606681"/>
    <lineage>
        <taxon>Bacteria</taxon>
        <taxon>Pseudomonadati</taxon>
        <taxon>Pseudomonadota</taxon>
        <taxon>Betaproteobacteria</taxon>
        <taxon>Burkholderiales</taxon>
        <taxon>Comamonadaceae</taxon>
        <taxon>Ramlibacter</taxon>
    </lineage>
</organism>
<evidence type="ECO:0000256" key="6">
    <source>
        <dbReference type="ARBA" id="ARBA00023014"/>
    </source>
</evidence>
<name>A0A7X6DIY8_9BURK</name>
<dbReference type="Proteomes" id="UP000521868">
    <property type="component" value="Unassembled WGS sequence"/>
</dbReference>
<dbReference type="SUPFAM" id="SSF102114">
    <property type="entry name" value="Radical SAM enzymes"/>
    <property type="match status" value="1"/>
</dbReference>
<evidence type="ECO:0000256" key="3">
    <source>
        <dbReference type="ARBA" id="ARBA00022691"/>
    </source>
</evidence>
<keyword evidence="5" id="KW-0408">Iron</keyword>
<dbReference type="InterPro" id="IPR047207">
    <property type="entry name" value="SPASM_anSME"/>
</dbReference>
<evidence type="ECO:0000313" key="10">
    <source>
        <dbReference type="Proteomes" id="UP000521868"/>
    </source>
</evidence>
<dbReference type="InterPro" id="IPR023867">
    <property type="entry name" value="Sulphatase_maturase_rSAM"/>
</dbReference>
<dbReference type="SFLD" id="SFLDS00029">
    <property type="entry name" value="Radical_SAM"/>
    <property type="match status" value="1"/>
</dbReference>
<evidence type="ECO:0000256" key="7">
    <source>
        <dbReference type="ARBA" id="ARBA00023601"/>
    </source>
</evidence>